<organism evidence="3 4">
    <name type="scientific">Carya illinoinensis</name>
    <name type="common">Pecan</name>
    <dbReference type="NCBI Taxonomy" id="32201"/>
    <lineage>
        <taxon>Eukaryota</taxon>
        <taxon>Viridiplantae</taxon>
        <taxon>Streptophyta</taxon>
        <taxon>Embryophyta</taxon>
        <taxon>Tracheophyta</taxon>
        <taxon>Spermatophyta</taxon>
        <taxon>Magnoliopsida</taxon>
        <taxon>eudicotyledons</taxon>
        <taxon>Gunneridae</taxon>
        <taxon>Pentapetalae</taxon>
        <taxon>rosids</taxon>
        <taxon>fabids</taxon>
        <taxon>Fagales</taxon>
        <taxon>Juglandaceae</taxon>
        <taxon>Carya</taxon>
    </lineage>
</organism>
<evidence type="ECO:0000313" key="3">
    <source>
        <dbReference type="EMBL" id="KAG6641573.1"/>
    </source>
</evidence>
<evidence type="ECO:0000256" key="1">
    <source>
        <dbReference type="SAM" id="SignalP"/>
    </source>
</evidence>
<accession>A0A8T1PIK7</accession>
<dbReference type="EMBL" id="CM031817">
    <property type="protein sequence ID" value="KAG6641573.1"/>
    <property type="molecule type" value="Genomic_DNA"/>
</dbReference>
<name>A0A8T1PIK7_CARIL</name>
<protein>
    <recommendedName>
        <fullName evidence="2">Gnk2-homologous domain-containing protein</fullName>
    </recommendedName>
</protein>
<keyword evidence="1" id="KW-0732">Signal</keyword>
<feature type="domain" description="Gnk2-homologous" evidence="2">
    <location>
        <begin position="30"/>
        <end position="137"/>
    </location>
</feature>
<feature type="signal peptide" evidence="1">
    <location>
        <begin position="1"/>
        <end position="27"/>
    </location>
</feature>
<comment type="caution">
    <text evidence="3">The sequence shown here is derived from an EMBL/GenBank/DDBJ whole genome shotgun (WGS) entry which is preliminary data.</text>
</comment>
<gene>
    <name evidence="3" type="ORF">CIPAW_09G083400</name>
</gene>
<dbReference type="Pfam" id="PF01657">
    <property type="entry name" value="Stress-antifung"/>
    <property type="match status" value="1"/>
</dbReference>
<dbReference type="PANTHER" id="PTHR32099:SF42">
    <property type="entry name" value="CYSTEINE-RICH RECEPTOR-LIKE PROTEIN KINASE 9-RELATED"/>
    <property type="match status" value="1"/>
</dbReference>
<evidence type="ECO:0000313" key="4">
    <source>
        <dbReference type="Proteomes" id="UP000811609"/>
    </source>
</evidence>
<dbReference type="InterPro" id="IPR002902">
    <property type="entry name" value="GNK2"/>
</dbReference>
<sequence>MASCKFSLCLVCLISIIITLLSLTIEAAPTYASHDCQNATFFTPSSTYQANLNFLLSSLSSNSTLPEGFYRVNTGKNPPDAIIGRFLCRGDLTPDLCQNCISTAIEDVRKRCPFDPYYLLVRCLQIMKLALVFGYSFCLRNVKLGQYF</sequence>
<dbReference type="PANTHER" id="PTHR32099">
    <property type="entry name" value="CYSTEINE-RICH REPEAT SECRETORY PROTEIN"/>
    <property type="match status" value="1"/>
</dbReference>
<keyword evidence="4" id="KW-1185">Reference proteome</keyword>
<dbReference type="CDD" id="cd23509">
    <property type="entry name" value="Gnk2-like"/>
    <property type="match status" value="1"/>
</dbReference>
<dbReference type="Proteomes" id="UP000811609">
    <property type="component" value="Chromosome 9"/>
</dbReference>
<reference evidence="3" key="1">
    <citation type="submission" date="2020-12" db="EMBL/GenBank/DDBJ databases">
        <title>WGS assembly of Carya illinoinensis cv. Pawnee.</title>
        <authorList>
            <person name="Platts A."/>
            <person name="Shu S."/>
            <person name="Wright S."/>
            <person name="Barry K."/>
            <person name="Edger P."/>
            <person name="Pires J.C."/>
            <person name="Schmutz J."/>
        </authorList>
    </citation>
    <scope>NUCLEOTIDE SEQUENCE</scope>
    <source>
        <tissue evidence="3">Leaf</tissue>
    </source>
</reference>
<dbReference type="AlphaFoldDB" id="A0A8T1PIK7"/>
<feature type="chain" id="PRO_5035826356" description="Gnk2-homologous domain-containing protein" evidence="1">
    <location>
        <begin position="28"/>
        <end position="148"/>
    </location>
</feature>
<dbReference type="PROSITE" id="PS51473">
    <property type="entry name" value="GNK2"/>
    <property type="match status" value="1"/>
</dbReference>
<evidence type="ECO:0000259" key="2">
    <source>
        <dbReference type="PROSITE" id="PS51473"/>
    </source>
</evidence>
<proteinExistence type="predicted"/>